<proteinExistence type="predicted"/>
<dbReference type="Proteomes" id="UP000223445">
    <property type="component" value="Unassembled WGS sequence"/>
</dbReference>
<evidence type="ECO:0000313" key="4">
    <source>
        <dbReference type="Proteomes" id="UP000220127"/>
    </source>
</evidence>
<feature type="region of interest" description="Disordered" evidence="1">
    <location>
        <begin position="95"/>
        <end position="116"/>
    </location>
</feature>
<feature type="compositionally biased region" description="Basic and acidic residues" evidence="1">
    <location>
        <begin position="95"/>
        <end position="109"/>
    </location>
</feature>
<name>A0A9X6U4G8_BACTU</name>
<evidence type="ECO:0000256" key="1">
    <source>
        <dbReference type="SAM" id="MobiDB-lite"/>
    </source>
</evidence>
<evidence type="ECO:0000313" key="5">
    <source>
        <dbReference type="Proteomes" id="UP000223445"/>
    </source>
</evidence>
<dbReference type="EMBL" id="NVMD01000002">
    <property type="protein sequence ID" value="PED16334.1"/>
    <property type="molecule type" value="Genomic_DNA"/>
</dbReference>
<organism evidence="2 4">
    <name type="scientific">Bacillus thuringiensis</name>
    <dbReference type="NCBI Taxonomy" id="1428"/>
    <lineage>
        <taxon>Bacteria</taxon>
        <taxon>Bacillati</taxon>
        <taxon>Bacillota</taxon>
        <taxon>Bacilli</taxon>
        <taxon>Bacillales</taxon>
        <taxon>Bacillaceae</taxon>
        <taxon>Bacillus</taxon>
        <taxon>Bacillus cereus group</taxon>
    </lineage>
</organism>
<evidence type="ECO:0000313" key="3">
    <source>
        <dbReference type="EMBL" id="PGZ04906.1"/>
    </source>
</evidence>
<dbReference type="Proteomes" id="UP000220127">
    <property type="component" value="Unassembled WGS sequence"/>
</dbReference>
<reference evidence="4 5" key="1">
    <citation type="submission" date="2017-09" db="EMBL/GenBank/DDBJ databases">
        <title>Large-scale bioinformatics analysis of Bacillus genomes uncovers conserved roles of natural products in bacterial physiology.</title>
        <authorList>
            <consortium name="Agbiome Team Llc"/>
            <person name="Bleich R.M."/>
            <person name="Grubbs K.J."/>
            <person name="Santa Maria K.C."/>
            <person name="Allen S.E."/>
            <person name="Farag S."/>
            <person name="Shank E.A."/>
            <person name="Bowers A."/>
        </authorList>
    </citation>
    <scope>NUCLEOTIDE SEQUENCE [LARGE SCALE GENOMIC DNA]</scope>
    <source>
        <strain evidence="3 5">AFS030179</strain>
        <strain evidence="2 4">AFS094940</strain>
    </source>
</reference>
<dbReference type="AlphaFoldDB" id="A0A9X6U4G8"/>
<gene>
    <name evidence="3" type="ORF">COE48_04820</name>
    <name evidence="2" type="ORF">CON01_00360</name>
</gene>
<evidence type="ECO:0000313" key="2">
    <source>
        <dbReference type="EMBL" id="PED16334.1"/>
    </source>
</evidence>
<comment type="caution">
    <text evidence="2">The sequence shown here is derived from an EMBL/GenBank/DDBJ whole genome shotgun (WGS) entry which is preliminary data.</text>
</comment>
<accession>A0A9X6U4G8</accession>
<dbReference type="RefSeq" id="WP_097876917.1">
    <property type="nucleotide sequence ID" value="NZ_JAUORE010000003.1"/>
</dbReference>
<sequence>MMTSVKMLVENAEELEKFTDMYEDLLENNMKRMVLRRDYTRIETKNGFIVEIHMVASVGEWRGMRGHRCHYLINTVQDEEFHRYAIPMTSPYDEYKRERDERKKKERAENPCGGNAPIVTIL</sequence>
<protein>
    <submittedName>
        <fullName evidence="2">Uncharacterized protein</fullName>
    </submittedName>
</protein>
<dbReference type="EMBL" id="NUPM01000005">
    <property type="protein sequence ID" value="PGZ04906.1"/>
    <property type="molecule type" value="Genomic_DNA"/>
</dbReference>